<evidence type="ECO:0000259" key="3">
    <source>
        <dbReference type="Pfam" id="PF00263"/>
    </source>
</evidence>
<evidence type="ECO:0000256" key="1">
    <source>
        <dbReference type="RuleBase" id="RU004003"/>
    </source>
</evidence>
<gene>
    <name evidence="5" type="ORF">E6Q51_02645</name>
</gene>
<dbReference type="PRINTS" id="PR00811">
    <property type="entry name" value="BCTERIALGSPD"/>
</dbReference>
<dbReference type="InterPro" id="IPR032789">
    <property type="entry name" value="T2SS-T3SS_pil_N"/>
</dbReference>
<reference evidence="5 6" key="1">
    <citation type="submission" date="2018-09" db="EMBL/GenBank/DDBJ databases">
        <title>Metagenome Assembled Genomes from an Advanced Water Purification Facility.</title>
        <authorList>
            <person name="Stamps B.W."/>
            <person name="Spear J.R."/>
        </authorList>
    </citation>
    <scope>NUCLEOTIDE SEQUENCE [LARGE SCALE GENOMIC DNA]</scope>
    <source>
        <strain evidence="5">Bin_42_2</strain>
    </source>
</reference>
<dbReference type="PANTHER" id="PTHR30332:SF17">
    <property type="entry name" value="TYPE IV PILIATION SYSTEM PROTEIN DR_0774-RELATED"/>
    <property type="match status" value="1"/>
</dbReference>
<dbReference type="PANTHER" id="PTHR30332">
    <property type="entry name" value="PROBABLE GENERAL SECRETION PATHWAY PROTEIN D"/>
    <property type="match status" value="1"/>
</dbReference>
<feature type="region of interest" description="Disordered" evidence="2">
    <location>
        <begin position="513"/>
        <end position="602"/>
    </location>
</feature>
<organism evidence="5 6">
    <name type="scientific">Methylophilus methylotrophus</name>
    <name type="common">Bacterium W3A1</name>
    <dbReference type="NCBI Taxonomy" id="17"/>
    <lineage>
        <taxon>Bacteria</taxon>
        <taxon>Pseudomonadati</taxon>
        <taxon>Pseudomonadota</taxon>
        <taxon>Betaproteobacteria</taxon>
        <taxon>Nitrosomonadales</taxon>
        <taxon>Methylophilaceae</taxon>
        <taxon>Methylophilus</taxon>
    </lineage>
</organism>
<feature type="domain" description="Pilus formation protein N-terminal" evidence="4">
    <location>
        <begin position="25"/>
        <end position="91"/>
    </location>
</feature>
<dbReference type="AlphaFoldDB" id="A0A5C7WLM6"/>
<dbReference type="GO" id="GO:0009306">
    <property type="term" value="P:protein secretion"/>
    <property type="evidence" value="ECO:0007669"/>
    <property type="project" value="InterPro"/>
</dbReference>
<name>A0A5C7WLM6_METME</name>
<dbReference type="GO" id="GO:0015627">
    <property type="term" value="C:type II protein secretion system complex"/>
    <property type="evidence" value="ECO:0007669"/>
    <property type="project" value="TreeGrafter"/>
</dbReference>
<comment type="caution">
    <text evidence="5">The sequence shown here is derived from an EMBL/GenBank/DDBJ whole genome shotgun (WGS) entry which is preliminary data.</text>
</comment>
<dbReference type="Pfam" id="PF13629">
    <property type="entry name" value="T2SS-T3SS_pil_N"/>
    <property type="match status" value="1"/>
</dbReference>
<evidence type="ECO:0000313" key="6">
    <source>
        <dbReference type="Proteomes" id="UP000321374"/>
    </source>
</evidence>
<evidence type="ECO:0000313" key="5">
    <source>
        <dbReference type="EMBL" id="TXI37743.1"/>
    </source>
</evidence>
<evidence type="ECO:0000259" key="4">
    <source>
        <dbReference type="Pfam" id="PF13629"/>
    </source>
</evidence>
<feature type="domain" description="Type II/III secretion system secretin-like" evidence="3">
    <location>
        <begin position="341"/>
        <end position="509"/>
    </location>
</feature>
<protein>
    <submittedName>
        <fullName evidence="5">Uncharacterized protein</fullName>
    </submittedName>
</protein>
<dbReference type="InterPro" id="IPR004846">
    <property type="entry name" value="T2SS/T3SS_dom"/>
</dbReference>
<dbReference type="Pfam" id="PF00263">
    <property type="entry name" value="Secretin"/>
    <property type="match status" value="1"/>
</dbReference>
<dbReference type="EMBL" id="SSGG01000045">
    <property type="protein sequence ID" value="TXI37743.1"/>
    <property type="molecule type" value="Genomic_DNA"/>
</dbReference>
<dbReference type="Proteomes" id="UP000321374">
    <property type="component" value="Unassembled WGS sequence"/>
</dbReference>
<evidence type="ECO:0000256" key="2">
    <source>
        <dbReference type="SAM" id="MobiDB-lite"/>
    </source>
</evidence>
<comment type="similarity">
    <text evidence="1">Belongs to the bacterial secretin family.</text>
</comment>
<proteinExistence type="inferred from homology"/>
<dbReference type="InterPro" id="IPR050810">
    <property type="entry name" value="Bact_Secretion_Sys_Channel"/>
</dbReference>
<accession>A0A5C7WLM6</accession>
<dbReference type="InterPro" id="IPR001775">
    <property type="entry name" value="GspD/PilQ"/>
</dbReference>
<sequence length="737" mass="78287">MLARIIGLVCMGIWSHLLIAAPALVISVSKGFSTPLRLMEPAETIAIGDPGIIGVNTLKPDLLMINGQDTGATSLTVFNKSGGITEYRIQVVNDIFQLRSMIASIEKKVTVEDLNGIILLKGTVSSPTALARVLTIADRFVTGSAEPPDFSVISDHGGVLSGNLDEIETGIDEEIVGVSPDPRIGIPQINIGGRGQGGGGGGGAGGRNGTNNGNITRALTQPLMPIKGNLAQNISRGEVIMVGKGKVMSMIKVAKQPKVEIQMQIIGIDRNKTDSYGLDWRLDTQSNGRVVTVGSVMGDVSPSGGNSPDQLANNGFDPGNSSIFAFVNNPGKYALSAFMRFLQQKGAAKTLSNPLVTAVSGESASFLVGGNIPIPVQTQTVNQVTATTATNVRFIQFGLKLIVRPTVLENGKISIVLDQSISEPDYSQAINLLGARIPGFNQRTVSTLTESASGETWAVAGLLSEENTRNASQIPWLSNVPVLGWLFKNTSDVKSRNELMILVNARVIEGDNESKTSFDEEGDLAPTEQPADETSDKPVPEESAGMPELLAPTRNKPVVRPQSAPFTKPGKKRQTIDLPKIKPPPVIRDENVSGKGETAIPASGAEKDLPKVVMPVRSGQSIITLNQYQDSIFKRVEGKVILYQEFASVAAKNEQLQLVASRHDNTQVPTINVVANSAPEKPAVVRHGAPQRKLQSSMDFLGQVALLGNVAVSDRLSVVTHTQPLSAGVEKDLPEAD</sequence>
<dbReference type="STRING" id="1122236.GCA_000378225_00762"/>